<evidence type="ECO:0000313" key="4">
    <source>
        <dbReference type="Proteomes" id="UP000801492"/>
    </source>
</evidence>
<dbReference type="Pfam" id="PF13843">
    <property type="entry name" value="DDE_Tnp_1_7"/>
    <property type="match status" value="1"/>
</dbReference>
<reference evidence="3" key="1">
    <citation type="submission" date="2019-08" db="EMBL/GenBank/DDBJ databases">
        <title>The genome of the North American firefly Photinus pyralis.</title>
        <authorList>
            <consortium name="Photinus pyralis genome working group"/>
            <person name="Fallon T.R."/>
            <person name="Sander Lower S.E."/>
            <person name="Weng J.-K."/>
        </authorList>
    </citation>
    <scope>NUCLEOTIDE SEQUENCE</scope>
    <source>
        <strain evidence="3">TRF0915ILg1</strain>
        <tissue evidence="3">Whole body</tissue>
    </source>
</reference>
<proteinExistence type="predicted"/>
<accession>A0A8K0DM05</accession>
<name>A0A8K0DM05_IGNLU</name>
<organism evidence="3 4">
    <name type="scientific">Ignelater luminosus</name>
    <name type="common">Cucubano</name>
    <name type="synonym">Pyrophorus luminosus</name>
    <dbReference type="NCBI Taxonomy" id="2038154"/>
    <lineage>
        <taxon>Eukaryota</taxon>
        <taxon>Metazoa</taxon>
        <taxon>Ecdysozoa</taxon>
        <taxon>Arthropoda</taxon>
        <taxon>Hexapoda</taxon>
        <taxon>Insecta</taxon>
        <taxon>Pterygota</taxon>
        <taxon>Neoptera</taxon>
        <taxon>Endopterygota</taxon>
        <taxon>Coleoptera</taxon>
        <taxon>Polyphaga</taxon>
        <taxon>Elateriformia</taxon>
        <taxon>Elateroidea</taxon>
        <taxon>Elateridae</taxon>
        <taxon>Agrypninae</taxon>
        <taxon>Pyrophorini</taxon>
        <taxon>Ignelater</taxon>
    </lineage>
</organism>
<sequence length="169" mass="19242">MEVILPKMFYDTRETRRNIIQNIPSENEDFELSDDDILEPLQPSVQQTSNHVYPNDDDIGEDLSSDDSESNIPLIQLAKNVSKKLIHQACLSVPSKERLPCDDEVISFRGRSSLKICNHKRPHKWGYKIWVLSGTTGFSYDFELYSGKQKIAQLEEEQDLGAASNVELG</sequence>
<dbReference type="AlphaFoldDB" id="A0A8K0DM05"/>
<dbReference type="Proteomes" id="UP000801492">
    <property type="component" value="Unassembled WGS sequence"/>
</dbReference>
<feature type="compositionally biased region" description="Polar residues" evidence="1">
    <location>
        <begin position="43"/>
        <end position="52"/>
    </location>
</feature>
<dbReference type="OrthoDB" id="6731131at2759"/>
<comment type="caution">
    <text evidence="3">The sequence shown here is derived from an EMBL/GenBank/DDBJ whole genome shotgun (WGS) entry which is preliminary data.</text>
</comment>
<dbReference type="PANTHER" id="PTHR47272">
    <property type="entry name" value="DDE_TNP_1_7 DOMAIN-CONTAINING PROTEIN"/>
    <property type="match status" value="1"/>
</dbReference>
<feature type="region of interest" description="Disordered" evidence="1">
    <location>
        <begin position="43"/>
        <end position="67"/>
    </location>
</feature>
<gene>
    <name evidence="3" type="ORF">ILUMI_00365</name>
</gene>
<evidence type="ECO:0000313" key="3">
    <source>
        <dbReference type="EMBL" id="KAF2905811.1"/>
    </source>
</evidence>
<evidence type="ECO:0000256" key="1">
    <source>
        <dbReference type="SAM" id="MobiDB-lite"/>
    </source>
</evidence>
<protein>
    <recommendedName>
        <fullName evidence="2">PiggyBac transposable element-derived protein domain-containing protein</fullName>
    </recommendedName>
</protein>
<feature type="domain" description="PiggyBac transposable element-derived protein" evidence="2">
    <location>
        <begin position="95"/>
        <end position="160"/>
    </location>
</feature>
<dbReference type="EMBL" id="VTPC01000428">
    <property type="protein sequence ID" value="KAF2905811.1"/>
    <property type="molecule type" value="Genomic_DNA"/>
</dbReference>
<keyword evidence="4" id="KW-1185">Reference proteome</keyword>
<evidence type="ECO:0000259" key="2">
    <source>
        <dbReference type="Pfam" id="PF13843"/>
    </source>
</evidence>
<feature type="compositionally biased region" description="Acidic residues" evidence="1">
    <location>
        <begin position="55"/>
        <end position="67"/>
    </location>
</feature>
<dbReference type="InterPro" id="IPR029526">
    <property type="entry name" value="PGBD"/>
</dbReference>
<dbReference type="PANTHER" id="PTHR47272:SF1">
    <property type="entry name" value="PIGGYBAC TRANSPOSABLE ELEMENT-DERIVED PROTEIN 3-LIKE"/>
    <property type="match status" value="1"/>
</dbReference>